<sequence length="174" mass="19261">MRAIFKCYSLMILFAVSGCSMARNSGDYTAGDINGINHTNKAINYLHINGYGGPNIAPFGDGGGYCCVMLPDKWHSGLKARVEWEVDPNTAPLPPGYVDREKFEAWKKVALNSFRKYSTIVDIPEYGAERCGLTVHFLPCDQIKVTTVCEGYGTPNYPIKEPREMKEPATCPAK</sequence>
<name>A0A0L7AHJ3_ECOLX</name>
<dbReference type="EMBL" id="RRGJ01000076">
    <property type="protein sequence ID" value="TJQ07805.1"/>
    <property type="molecule type" value="Genomic_DNA"/>
</dbReference>
<dbReference type="Proteomes" id="UP000309937">
    <property type="component" value="Unassembled WGS sequence"/>
</dbReference>
<accession>A0A0L7AHJ3</accession>
<dbReference type="Pfam" id="PF11745">
    <property type="entry name" value="DUF3304"/>
    <property type="match status" value="1"/>
</dbReference>
<evidence type="ECO:0000313" key="1">
    <source>
        <dbReference type="EMBL" id="TJQ07805.1"/>
    </source>
</evidence>
<gene>
    <name evidence="1" type="ORF">C9Z68_24530</name>
</gene>
<dbReference type="InterPro" id="IPR021733">
    <property type="entry name" value="DUF3304"/>
</dbReference>
<evidence type="ECO:0000313" key="2">
    <source>
        <dbReference type="Proteomes" id="UP000309937"/>
    </source>
</evidence>
<proteinExistence type="predicted"/>
<comment type="caution">
    <text evidence="1">The sequence shown here is derived from an EMBL/GenBank/DDBJ whole genome shotgun (WGS) entry which is preliminary data.</text>
</comment>
<reference evidence="1 2" key="1">
    <citation type="submission" date="2018-12" db="EMBL/GenBank/DDBJ databases">
        <title>Food and Water Safety Consortium.</title>
        <authorList>
            <person name="Tyson S."/>
            <person name="Peterson C.-L."/>
            <person name="Olson A."/>
            <person name="Tyler S."/>
            <person name="Cabral J."/>
            <person name="Lynch T."/>
            <person name="Knox N."/>
            <person name="Van Domselaar G."/>
            <person name="Graham M."/>
        </authorList>
    </citation>
    <scope>NUCLEOTIDE SEQUENCE [LARGE SCALE GENOMIC DNA]</scope>
    <source>
        <strain evidence="1 2">FWSEC0118</strain>
    </source>
</reference>
<dbReference type="PROSITE" id="PS51257">
    <property type="entry name" value="PROKAR_LIPOPROTEIN"/>
    <property type="match status" value="1"/>
</dbReference>
<dbReference type="AlphaFoldDB" id="A0A0L7AHJ3"/>
<protein>
    <submittedName>
        <fullName evidence="1">DUF3304 domain-containing protein</fullName>
    </submittedName>
</protein>
<organism evidence="1 2">
    <name type="scientific">Escherichia coli</name>
    <dbReference type="NCBI Taxonomy" id="562"/>
    <lineage>
        <taxon>Bacteria</taxon>
        <taxon>Pseudomonadati</taxon>
        <taxon>Pseudomonadota</taxon>
        <taxon>Gammaproteobacteria</taxon>
        <taxon>Enterobacterales</taxon>
        <taxon>Enterobacteriaceae</taxon>
        <taxon>Escherichia</taxon>
    </lineage>
</organism>